<sequence length="234" mass="26050">MDSMQGLIYVTLDISDWDNLPPSYVVEKATAKLGVGEVTGATGAFVYFATDAAAAGAGKPQWLVMWESSDIDHDTTAGPRDAREQDSGTAYHQDLFALQSTYTSPSFTSAELQAGSATNYIVAVVIRLDEAFKEEYDRYYAEEHIGGLMEVPGWRRTRRYVEAGRSGEGDAERSKGEVKILQLHDYDPDGYGVGGEEFKRATSTEWYRRMMEKAVVGKDRRTYELCGYVSLRES</sequence>
<evidence type="ECO:0000313" key="1">
    <source>
        <dbReference type="EMBL" id="KAI9899678.1"/>
    </source>
</evidence>
<keyword evidence="2" id="KW-1185">Reference proteome</keyword>
<comment type="caution">
    <text evidence="1">The sequence shown here is derived from an EMBL/GenBank/DDBJ whole genome shotgun (WGS) entry which is preliminary data.</text>
</comment>
<protein>
    <submittedName>
        <fullName evidence="1">Uncharacterized protein</fullName>
    </submittedName>
</protein>
<reference evidence="1" key="1">
    <citation type="submission" date="2022-10" db="EMBL/GenBank/DDBJ databases">
        <title>Complete Genome of Trichothecium roseum strain YXFP-22015, a Plant Pathogen Isolated from Citrus.</title>
        <authorList>
            <person name="Wang Y."/>
            <person name="Zhu L."/>
        </authorList>
    </citation>
    <scope>NUCLEOTIDE SEQUENCE</scope>
    <source>
        <strain evidence="1">YXFP-22015</strain>
    </source>
</reference>
<proteinExistence type="predicted"/>
<gene>
    <name evidence="1" type="ORF">N3K66_006139</name>
</gene>
<dbReference type="Proteomes" id="UP001163324">
    <property type="component" value="Chromosome 5"/>
</dbReference>
<organism evidence="1 2">
    <name type="scientific">Trichothecium roseum</name>
    <dbReference type="NCBI Taxonomy" id="47278"/>
    <lineage>
        <taxon>Eukaryota</taxon>
        <taxon>Fungi</taxon>
        <taxon>Dikarya</taxon>
        <taxon>Ascomycota</taxon>
        <taxon>Pezizomycotina</taxon>
        <taxon>Sordariomycetes</taxon>
        <taxon>Hypocreomycetidae</taxon>
        <taxon>Hypocreales</taxon>
        <taxon>Hypocreales incertae sedis</taxon>
        <taxon>Trichothecium</taxon>
    </lineage>
</organism>
<evidence type="ECO:0000313" key="2">
    <source>
        <dbReference type="Proteomes" id="UP001163324"/>
    </source>
</evidence>
<accession>A0ACC0UZT3</accession>
<dbReference type="EMBL" id="CM047944">
    <property type="protein sequence ID" value="KAI9899678.1"/>
    <property type="molecule type" value="Genomic_DNA"/>
</dbReference>
<name>A0ACC0UZT3_9HYPO</name>